<organism evidence="1 2">
    <name type="scientific">Smallanthus sonchifolius</name>
    <dbReference type="NCBI Taxonomy" id="185202"/>
    <lineage>
        <taxon>Eukaryota</taxon>
        <taxon>Viridiplantae</taxon>
        <taxon>Streptophyta</taxon>
        <taxon>Embryophyta</taxon>
        <taxon>Tracheophyta</taxon>
        <taxon>Spermatophyta</taxon>
        <taxon>Magnoliopsida</taxon>
        <taxon>eudicotyledons</taxon>
        <taxon>Gunneridae</taxon>
        <taxon>Pentapetalae</taxon>
        <taxon>asterids</taxon>
        <taxon>campanulids</taxon>
        <taxon>Asterales</taxon>
        <taxon>Asteraceae</taxon>
        <taxon>Asteroideae</taxon>
        <taxon>Heliantheae alliance</taxon>
        <taxon>Millerieae</taxon>
        <taxon>Smallanthus</taxon>
    </lineage>
</organism>
<dbReference type="EMBL" id="CM042022">
    <property type="protein sequence ID" value="KAI3815124.1"/>
    <property type="molecule type" value="Genomic_DNA"/>
</dbReference>
<evidence type="ECO:0000313" key="2">
    <source>
        <dbReference type="Proteomes" id="UP001056120"/>
    </source>
</evidence>
<accession>A0ACB9J3N0</accession>
<gene>
    <name evidence="1" type="ORF">L1987_14780</name>
</gene>
<comment type="caution">
    <text evidence="1">The sequence shown here is derived from an EMBL/GenBank/DDBJ whole genome shotgun (WGS) entry which is preliminary data.</text>
</comment>
<protein>
    <submittedName>
        <fullName evidence="1">Uncharacterized protein</fullName>
    </submittedName>
</protein>
<dbReference type="Proteomes" id="UP001056120">
    <property type="component" value="Linkage Group LG05"/>
</dbReference>
<evidence type="ECO:0000313" key="1">
    <source>
        <dbReference type="EMBL" id="KAI3815124.1"/>
    </source>
</evidence>
<sequence length="105" mass="11529">MAMVMALACGIHVKSVMGMAMARYFATRNDGLPCRTTALNQLPNMPSVGEAITNGNGEGPHVKQHQDQPLMGFMASFGSLQRIVFTVDWEFMFSITEEEEVDDDG</sequence>
<keyword evidence="2" id="KW-1185">Reference proteome</keyword>
<reference evidence="1 2" key="2">
    <citation type="journal article" date="2022" name="Mol. Ecol. Resour.">
        <title>The genomes of chicory, endive, great burdock and yacon provide insights into Asteraceae paleo-polyploidization history and plant inulin production.</title>
        <authorList>
            <person name="Fan W."/>
            <person name="Wang S."/>
            <person name="Wang H."/>
            <person name="Wang A."/>
            <person name="Jiang F."/>
            <person name="Liu H."/>
            <person name="Zhao H."/>
            <person name="Xu D."/>
            <person name="Zhang Y."/>
        </authorList>
    </citation>
    <scope>NUCLEOTIDE SEQUENCE [LARGE SCALE GENOMIC DNA]</scope>
    <source>
        <strain evidence="2">cv. Yunnan</strain>
        <tissue evidence="1">Leaves</tissue>
    </source>
</reference>
<name>A0ACB9J3N0_9ASTR</name>
<reference evidence="2" key="1">
    <citation type="journal article" date="2022" name="Mol. Ecol. Resour.">
        <title>The genomes of chicory, endive, great burdock and yacon provide insights into Asteraceae palaeo-polyploidization history and plant inulin production.</title>
        <authorList>
            <person name="Fan W."/>
            <person name="Wang S."/>
            <person name="Wang H."/>
            <person name="Wang A."/>
            <person name="Jiang F."/>
            <person name="Liu H."/>
            <person name="Zhao H."/>
            <person name="Xu D."/>
            <person name="Zhang Y."/>
        </authorList>
    </citation>
    <scope>NUCLEOTIDE SEQUENCE [LARGE SCALE GENOMIC DNA]</scope>
    <source>
        <strain evidence="2">cv. Yunnan</strain>
    </source>
</reference>
<proteinExistence type="predicted"/>